<dbReference type="Pfam" id="PF13843">
    <property type="entry name" value="DDE_Tnp_1_7"/>
    <property type="match status" value="1"/>
</dbReference>
<evidence type="ECO:0000259" key="2">
    <source>
        <dbReference type="Pfam" id="PF13843"/>
    </source>
</evidence>
<organism evidence="3 4">
    <name type="scientific">Araneus ventricosus</name>
    <name type="common">Orbweaver spider</name>
    <name type="synonym">Epeira ventricosa</name>
    <dbReference type="NCBI Taxonomy" id="182803"/>
    <lineage>
        <taxon>Eukaryota</taxon>
        <taxon>Metazoa</taxon>
        <taxon>Ecdysozoa</taxon>
        <taxon>Arthropoda</taxon>
        <taxon>Chelicerata</taxon>
        <taxon>Arachnida</taxon>
        <taxon>Araneae</taxon>
        <taxon>Araneomorphae</taxon>
        <taxon>Entelegynae</taxon>
        <taxon>Araneoidea</taxon>
        <taxon>Araneidae</taxon>
        <taxon>Araneus</taxon>
    </lineage>
</organism>
<evidence type="ECO:0000256" key="1">
    <source>
        <dbReference type="SAM" id="MobiDB-lite"/>
    </source>
</evidence>
<dbReference type="EMBL" id="BGPR01004817">
    <property type="protein sequence ID" value="GBN03672.1"/>
    <property type="molecule type" value="Genomic_DNA"/>
</dbReference>
<name>A0A4Y2KNG8_ARAVE</name>
<proteinExistence type="predicted"/>
<protein>
    <submittedName>
        <fullName evidence="3">Chimeric ERCC6-PGBD3 protein</fullName>
    </submittedName>
</protein>
<accession>A0A4Y2KNG8</accession>
<dbReference type="Proteomes" id="UP000499080">
    <property type="component" value="Unassembled WGS sequence"/>
</dbReference>
<dbReference type="AlphaFoldDB" id="A0A4Y2KNG8"/>
<reference evidence="3 4" key="1">
    <citation type="journal article" date="2019" name="Sci. Rep.">
        <title>Orb-weaving spider Araneus ventricosus genome elucidates the spidroin gene catalogue.</title>
        <authorList>
            <person name="Kono N."/>
            <person name="Nakamura H."/>
            <person name="Ohtoshi R."/>
            <person name="Moran D.A.P."/>
            <person name="Shinohara A."/>
            <person name="Yoshida Y."/>
            <person name="Fujiwara M."/>
            <person name="Mori M."/>
            <person name="Tomita M."/>
            <person name="Arakawa K."/>
        </authorList>
    </citation>
    <scope>NUCLEOTIDE SEQUENCE [LARGE SCALE GENOMIC DNA]</scope>
</reference>
<feature type="domain" description="PiggyBac transposable element-derived protein" evidence="2">
    <location>
        <begin position="17"/>
        <end position="126"/>
    </location>
</feature>
<feature type="compositionally biased region" description="Polar residues" evidence="1">
    <location>
        <begin position="168"/>
        <end position="178"/>
    </location>
</feature>
<feature type="region of interest" description="Disordered" evidence="1">
    <location>
        <begin position="158"/>
        <end position="178"/>
    </location>
</feature>
<dbReference type="OrthoDB" id="6437358at2759"/>
<evidence type="ECO:0000313" key="4">
    <source>
        <dbReference type="Proteomes" id="UP000499080"/>
    </source>
</evidence>
<dbReference type="PANTHER" id="PTHR47272">
    <property type="entry name" value="DDE_TNP_1_7 DOMAIN-CONTAINING PROTEIN"/>
    <property type="match status" value="1"/>
</dbReference>
<sequence>MAKYPIKTDKEMKEFRGAFDYTYNEINGIFDLVWKDNRIVKMLSNNLEVLPLGRGQRWSRTEKKHVLIPKPDAITNYNSYNNKYYKNMGGVDKLDWNIQKYRTKIRGKRWYFPIFINAVDRALVNADTIYCVGNKEIPLLNFRREFVRFYLSLHSLSEPRNSGRPWYSVSSQKRVPDV</sequence>
<gene>
    <name evidence="3" type="primary">CSB-PGBD3_1</name>
    <name evidence="3" type="ORF">AVEN_70986_1</name>
</gene>
<dbReference type="InterPro" id="IPR029526">
    <property type="entry name" value="PGBD"/>
</dbReference>
<comment type="caution">
    <text evidence="3">The sequence shown here is derived from an EMBL/GenBank/DDBJ whole genome shotgun (WGS) entry which is preliminary data.</text>
</comment>
<keyword evidence="4" id="KW-1185">Reference proteome</keyword>
<evidence type="ECO:0000313" key="3">
    <source>
        <dbReference type="EMBL" id="GBN03672.1"/>
    </source>
</evidence>